<keyword evidence="5" id="KW-0723">Serine/threonine-protein kinase</keyword>
<dbReference type="SMART" id="SM00220">
    <property type="entry name" value="S_TKc"/>
    <property type="match status" value="1"/>
</dbReference>
<dbReference type="GO" id="GO:0005524">
    <property type="term" value="F:ATP binding"/>
    <property type="evidence" value="ECO:0007669"/>
    <property type="project" value="UniProtKB-UniRule"/>
</dbReference>
<dbReference type="InterPro" id="IPR050235">
    <property type="entry name" value="CK1_Ser-Thr_kinase"/>
</dbReference>
<dbReference type="InterPro" id="IPR011009">
    <property type="entry name" value="Kinase-like_dom_sf"/>
</dbReference>
<evidence type="ECO:0000256" key="4">
    <source>
        <dbReference type="PROSITE-ProRule" id="PRU10141"/>
    </source>
</evidence>
<keyword evidence="5" id="KW-0808">Transferase</keyword>
<evidence type="ECO:0000313" key="8">
    <source>
        <dbReference type="WBParaSite" id="PTRK_0000412600.1"/>
    </source>
</evidence>
<reference evidence="8" key="1">
    <citation type="submission" date="2017-02" db="UniProtKB">
        <authorList>
            <consortium name="WormBaseParasite"/>
        </authorList>
    </citation>
    <scope>IDENTIFICATION</scope>
</reference>
<evidence type="ECO:0000259" key="6">
    <source>
        <dbReference type="PROSITE" id="PS50011"/>
    </source>
</evidence>
<dbReference type="Gene3D" id="1.10.510.10">
    <property type="entry name" value="Transferase(Phosphotransferase) domain 1"/>
    <property type="match status" value="1"/>
</dbReference>
<dbReference type="EC" id="2.7.11.1" evidence="1"/>
<organism evidence="7 8">
    <name type="scientific">Parastrongyloides trichosuri</name>
    <name type="common">Possum-specific nematode worm</name>
    <dbReference type="NCBI Taxonomy" id="131310"/>
    <lineage>
        <taxon>Eukaryota</taxon>
        <taxon>Metazoa</taxon>
        <taxon>Ecdysozoa</taxon>
        <taxon>Nematoda</taxon>
        <taxon>Chromadorea</taxon>
        <taxon>Rhabditida</taxon>
        <taxon>Tylenchina</taxon>
        <taxon>Panagrolaimomorpha</taxon>
        <taxon>Strongyloidoidea</taxon>
        <taxon>Strongyloididae</taxon>
        <taxon>Parastrongyloides</taxon>
    </lineage>
</organism>
<dbReference type="Pfam" id="PF00069">
    <property type="entry name" value="Pkinase"/>
    <property type="match status" value="1"/>
</dbReference>
<feature type="binding site" evidence="4">
    <location>
        <position position="58"/>
    </location>
    <ligand>
        <name>ATP</name>
        <dbReference type="ChEBI" id="CHEBI:30616"/>
    </ligand>
</feature>
<dbReference type="InterPro" id="IPR008271">
    <property type="entry name" value="Ser/Thr_kinase_AS"/>
</dbReference>
<evidence type="ECO:0000256" key="2">
    <source>
        <dbReference type="ARBA" id="ARBA00022741"/>
    </source>
</evidence>
<dbReference type="STRING" id="131310.A0A0N4Z9R4"/>
<sequence length="323" mass="37244">MCDEEDEIGKSLGLGVNSIITSQNGNYSILKLLGEGGFGAVYKVNCTNPPSDVHYALKVEKKCAKRKDPKLQMEVSILEGLKKSNRSQHFTEIYDKGKTPTYYFVVMELVGKSLADIRDDLKRCYSIGCGIRIMIQCAEAINDFHSLGYIHRDLKPGNFCIGIKDKYRNVYLLDFGMARKFLNDKGEIKRPRKQVNFKGTLKFAPIRLHQGREYSRKDDYESWYYMLQDLVNKKGLPWKKLSDIHAIRASKEESRKPENIDRLLGDFPCKESFRQILLYIDKLDYVHAIDFNFILTMMNEAAATVNSKPDDEYDWDVLASKKE</sequence>
<proteinExistence type="inferred from homology"/>
<name>A0A0N4Z9R4_PARTI</name>
<evidence type="ECO:0000256" key="5">
    <source>
        <dbReference type="RuleBase" id="RU000304"/>
    </source>
</evidence>
<evidence type="ECO:0000256" key="3">
    <source>
        <dbReference type="ARBA" id="ARBA00022840"/>
    </source>
</evidence>
<keyword evidence="5" id="KW-0418">Kinase</keyword>
<dbReference type="InterPro" id="IPR017441">
    <property type="entry name" value="Protein_kinase_ATP_BS"/>
</dbReference>
<protein>
    <recommendedName>
        <fullName evidence="1">non-specific serine/threonine protein kinase</fullName>
        <ecNumber evidence="1">2.7.11.1</ecNumber>
    </recommendedName>
</protein>
<comment type="similarity">
    <text evidence="5">Belongs to the protein kinase superfamily.</text>
</comment>
<dbReference type="AlphaFoldDB" id="A0A0N4Z9R4"/>
<dbReference type="WBParaSite" id="PTRK_0000412600.1">
    <property type="protein sequence ID" value="PTRK_0000412600.1"/>
    <property type="gene ID" value="PTRK_0000412600"/>
</dbReference>
<evidence type="ECO:0000313" key="7">
    <source>
        <dbReference type="Proteomes" id="UP000038045"/>
    </source>
</evidence>
<dbReference type="PROSITE" id="PS00108">
    <property type="entry name" value="PROTEIN_KINASE_ST"/>
    <property type="match status" value="1"/>
</dbReference>
<dbReference type="PROSITE" id="PS00107">
    <property type="entry name" value="PROTEIN_KINASE_ATP"/>
    <property type="match status" value="1"/>
</dbReference>
<accession>A0A0N4Z9R4</accession>
<keyword evidence="3 4" id="KW-0067">ATP-binding</keyword>
<evidence type="ECO:0000256" key="1">
    <source>
        <dbReference type="ARBA" id="ARBA00012513"/>
    </source>
</evidence>
<keyword evidence="7" id="KW-1185">Reference proteome</keyword>
<dbReference type="InterPro" id="IPR000719">
    <property type="entry name" value="Prot_kinase_dom"/>
</dbReference>
<dbReference type="Proteomes" id="UP000038045">
    <property type="component" value="Unplaced"/>
</dbReference>
<dbReference type="PANTHER" id="PTHR11909">
    <property type="entry name" value="CASEIN KINASE-RELATED"/>
    <property type="match status" value="1"/>
</dbReference>
<keyword evidence="2 4" id="KW-0547">Nucleotide-binding</keyword>
<dbReference type="SUPFAM" id="SSF56112">
    <property type="entry name" value="Protein kinase-like (PK-like)"/>
    <property type="match status" value="1"/>
</dbReference>
<feature type="domain" description="Protein kinase" evidence="6">
    <location>
        <begin position="27"/>
        <end position="323"/>
    </location>
</feature>
<dbReference type="PROSITE" id="PS50011">
    <property type="entry name" value="PROTEIN_KINASE_DOM"/>
    <property type="match status" value="1"/>
</dbReference>
<dbReference type="GO" id="GO:0004674">
    <property type="term" value="F:protein serine/threonine kinase activity"/>
    <property type="evidence" value="ECO:0007669"/>
    <property type="project" value="UniProtKB-KW"/>
</dbReference>